<dbReference type="Pfam" id="PF13556">
    <property type="entry name" value="HTH_30"/>
    <property type="match status" value="1"/>
</dbReference>
<dbReference type="PANTHER" id="PTHR33744:SF1">
    <property type="entry name" value="DNA-BINDING TRANSCRIPTIONAL ACTIVATOR ADER"/>
    <property type="match status" value="1"/>
</dbReference>
<name>A0ABV5XEB0_9NOCA</name>
<dbReference type="Proteomes" id="UP001589587">
    <property type="component" value="Unassembled WGS sequence"/>
</dbReference>
<feature type="domain" description="RsbT co-antagonist protein RsbRD N-terminal" evidence="2">
    <location>
        <begin position="24"/>
        <end position="154"/>
    </location>
</feature>
<evidence type="ECO:0000259" key="2">
    <source>
        <dbReference type="Pfam" id="PF14361"/>
    </source>
</evidence>
<reference evidence="3 4" key="1">
    <citation type="submission" date="2024-09" db="EMBL/GenBank/DDBJ databases">
        <authorList>
            <person name="Sun Q."/>
            <person name="Mori K."/>
        </authorList>
    </citation>
    <scope>NUCLEOTIDE SEQUENCE [LARGE SCALE GENOMIC DNA]</scope>
    <source>
        <strain evidence="3 4">JCM 11411</strain>
    </source>
</reference>
<dbReference type="PANTHER" id="PTHR33744">
    <property type="entry name" value="CARBOHYDRATE DIACID REGULATOR"/>
    <property type="match status" value="1"/>
</dbReference>
<gene>
    <name evidence="3" type="ORF">ACFFQ6_14035</name>
</gene>
<protein>
    <submittedName>
        <fullName evidence="3">PucR family transcriptional regulator</fullName>
    </submittedName>
</protein>
<dbReference type="InterPro" id="IPR042070">
    <property type="entry name" value="PucR_C-HTH_sf"/>
</dbReference>
<organism evidence="3 4">
    <name type="scientific">Rhodococcus baikonurensis</name>
    <dbReference type="NCBI Taxonomy" id="172041"/>
    <lineage>
        <taxon>Bacteria</taxon>
        <taxon>Bacillati</taxon>
        <taxon>Actinomycetota</taxon>
        <taxon>Actinomycetes</taxon>
        <taxon>Mycobacteriales</taxon>
        <taxon>Nocardiaceae</taxon>
        <taxon>Rhodococcus</taxon>
        <taxon>Rhodococcus erythropolis group</taxon>
    </lineage>
</organism>
<comment type="caution">
    <text evidence="3">The sequence shown here is derived from an EMBL/GenBank/DDBJ whole genome shotgun (WGS) entry which is preliminary data.</text>
</comment>
<accession>A0ABV5XEB0</accession>
<dbReference type="Pfam" id="PF14361">
    <property type="entry name" value="RsbRD_N"/>
    <property type="match status" value="1"/>
</dbReference>
<dbReference type="InterPro" id="IPR025751">
    <property type="entry name" value="RsbRD_N_dom"/>
</dbReference>
<dbReference type="Gene3D" id="1.10.10.2840">
    <property type="entry name" value="PucR C-terminal helix-turn-helix domain"/>
    <property type="match status" value="1"/>
</dbReference>
<feature type="domain" description="PucR C-terminal helix-turn-helix" evidence="1">
    <location>
        <begin position="326"/>
        <end position="381"/>
    </location>
</feature>
<dbReference type="InterPro" id="IPR051448">
    <property type="entry name" value="CdaR-like_regulators"/>
</dbReference>
<dbReference type="InterPro" id="IPR025736">
    <property type="entry name" value="PucR_C-HTH_dom"/>
</dbReference>
<evidence type="ECO:0000313" key="4">
    <source>
        <dbReference type="Proteomes" id="UP001589587"/>
    </source>
</evidence>
<sequence length="385" mass="43363">MNDDEMIQRWRTLVSERYDELEILTDRFVVRVLRDPLYARIVDVGDLRETSRQTFAFMLDALIDVEAITKIESIAGNLGRRRARQGIPLENLVDAVRLDFPVLWSTLLERADKDDFAVIAAHAERVWNVVDTFARLAQTSYLAEQAELARERQDLQRQYISLLFEAVGQFEVNFVQIAQALGVPRDAYFRVVAVPRLAGADLRRNADRAAAGGRRMFLHELGRHMIGFWQIDRGATQALTAQERRLLASLPVAVAPIAREIADIPLAALAATEIADQLGISGDSIVDLKDAWPQLAKRKLSEIGCDLQQFVLVPIRSCKESERDRLIETMMVYLRTGSLIETAAALYCHRNTILNRLKRIEELTGLDMTKPLDAALATVALAELT</sequence>
<proteinExistence type="predicted"/>
<keyword evidence="4" id="KW-1185">Reference proteome</keyword>
<dbReference type="EMBL" id="JBHMAS010000028">
    <property type="protein sequence ID" value="MFB9780815.1"/>
    <property type="molecule type" value="Genomic_DNA"/>
</dbReference>
<evidence type="ECO:0000313" key="3">
    <source>
        <dbReference type="EMBL" id="MFB9780815.1"/>
    </source>
</evidence>
<evidence type="ECO:0000259" key="1">
    <source>
        <dbReference type="Pfam" id="PF13556"/>
    </source>
</evidence>
<dbReference type="RefSeq" id="WP_378374849.1">
    <property type="nucleotide sequence ID" value="NZ_JBHMAS010000028.1"/>
</dbReference>